<protein>
    <submittedName>
        <fullName evidence="6">LacI family DNA-binding transcriptional regulator</fullName>
    </submittedName>
</protein>
<keyword evidence="3" id="KW-0804">Transcription</keyword>
<proteinExistence type="predicted"/>
<dbReference type="PROSITE" id="PS00356">
    <property type="entry name" value="HTH_LACI_1"/>
    <property type="match status" value="1"/>
</dbReference>
<dbReference type="PANTHER" id="PTHR30146">
    <property type="entry name" value="LACI-RELATED TRANSCRIPTIONAL REPRESSOR"/>
    <property type="match status" value="1"/>
</dbReference>
<sequence length="327" mass="33453">MRVTIAEVARRARVSKTTVSRVLNNKSDVDAATAVRVREVIAATGYIPSAGAVGLAKGRTRLVGVLVPGLSPAGVGEVLQGVADVVEESDHGLLLSTAARGADSLARFTHQVRAHAFDGLLLLDPPPAVTDNDALRDSDLPVVVVDGARSVFPSVTGDDAAGAAAVARHFLARGRRRVAVVTGPGEDAAARLAGFRSVLEEAGSSLTGDAVTETVSTAGGGRSAVRQLVASGLAFDAVFACDDVVAAGVLTGLREAGRTVPEDVVVAGFGDLPLAVFTQPPLTTVRRPLRALGETAARRLLGKLTGDTPLDGMTVLPTELVVRESAP</sequence>
<organism evidence="6 7">
    <name type="scientific">Amycolatopsis carbonis</name>
    <dbReference type="NCBI Taxonomy" id="715471"/>
    <lineage>
        <taxon>Bacteria</taxon>
        <taxon>Bacillati</taxon>
        <taxon>Actinomycetota</taxon>
        <taxon>Actinomycetes</taxon>
        <taxon>Pseudonocardiales</taxon>
        <taxon>Pseudonocardiaceae</taxon>
        <taxon>Amycolatopsis</taxon>
    </lineage>
</organism>
<evidence type="ECO:0000256" key="1">
    <source>
        <dbReference type="ARBA" id="ARBA00023015"/>
    </source>
</evidence>
<dbReference type="PROSITE" id="PS50932">
    <property type="entry name" value="HTH_LACI_2"/>
    <property type="match status" value="1"/>
</dbReference>
<dbReference type="Pfam" id="PF13377">
    <property type="entry name" value="Peripla_BP_3"/>
    <property type="match status" value="1"/>
</dbReference>
<evidence type="ECO:0000259" key="4">
    <source>
        <dbReference type="PROSITE" id="PS50932"/>
    </source>
</evidence>
<dbReference type="GO" id="GO:0000976">
    <property type="term" value="F:transcription cis-regulatory region binding"/>
    <property type="evidence" value="ECO:0007669"/>
    <property type="project" value="TreeGrafter"/>
</dbReference>
<dbReference type="PROSITE" id="PS50943">
    <property type="entry name" value="HTH_CROC1"/>
    <property type="match status" value="1"/>
</dbReference>
<dbReference type="Pfam" id="PF00356">
    <property type="entry name" value="LacI"/>
    <property type="match status" value="1"/>
</dbReference>
<evidence type="ECO:0000259" key="5">
    <source>
        <dbReference type="PROSITE" id="PS50943"/>
    </source>
</evidence>
<dbReference type="InterPro" id="IPR010982">
    <property type="entry name" value="Lambda_DNA-bd_dom_sf"/>
</dbReference>
<dbReference type="AlphaFoldDB" id="A0A9Y2IC35"/>
<evidence type="ECO:0000313" key="7">
    <source>
        <dbReference type="Proteomes" id="UP001236014"/>
    </source>
</evidence>
<dbReference type="GO" id="GO:0003700">
    <property type="term" value="F:DNA-binding transcription factor activity"/>
    <property type="evidence" value="ECO:0007669"/>
    <property type="project" value="TreeGrafter"/>
</dbReference>
<dbReference type="Gene3D" id="3.40.50.2300">
    <property type="match status" value="2"/>
</dbReference>
<accession>A0A9Y2IC35</accession>
<dbReference type="InterPro" id="IPR001387">
    <property type="entry name" value="Cro/C1-type_HTH"/>
</dbReference>
<keyword evidence="7" id="KW-1185">Reference proteome</keyword>
<dbReference type="CDD" id="cd06267">
    <property type="entry name" value="PBP1_LacI_sugar_binding-like"/>
    <property type="match status" value="1"/>
</dbReference>
<name>A0A9Y2IC35_9PSEU</name>
<dbReference type="InterPro" id="IPR000843">
    <property type="entry name" value="HTH_LacI"/>
</dbReference>
<evidence type="ECO:0000256" key="2">
    <source>
        <dbReference type="ARBA" id="ARBA00023125"/>
    </source>
</evidence>
<dbReference type="InterPro" id="IPR028082">
    <property type="entry name" value="Peripla_BP_I"/>
</dbReference>
<gene>
    <name evidence="6" type="ORF">QRX50_30245</name>
</gene>
<dbReference type="SMART" id="SM00354">
    <property type="entry name" value="HTH_LACI"/>
    <property type="match status" value="1"/>
</dbReference>
<keyword evidence="1" id="KW-0805">Transcription regulation</keyword>
<dbReference type="KEGG" id="acab:QRX50_30245"/>
<dbReference type="RefSeq" id="WP_285966517.1">
    <property type="nucleotide sequence ID" value="NZ_CP127294.1"/>
</dbReference>
<evidence type="ECO:0000313" key="6">
    <source>
        <dbReference type="EMBL" id="WIX75753.1"/>
    </source>
</evidence>
<keyword evidence="2 6" id="KW-0238">DNA-binding</keyword>
<dbReference type="Gene3D" id="1.10.260.40">
    <property type="entry name" value="lambda repressor-like DNA-binding domains"/>
    <property type="match status" value="1"/>
</dbReference>
<reference evidence="6 7" key="1">
    <citation type="submission" date="2023-06" db="EMBL/GenBank/DDBJ databases">
        <authorList>
            <person name="Oyuntsetseg B."/>
            <person name="Kim S.B."/>
        </authorList>
    </citation>
    <scope>NUCLEOTIDE SEQUENCE [LARGE SCALE GENOMIC DNA]</scope>
    <source>
        <strain evidence="6 7">2-15</strain>
    </source>
</reference>
<dbReference type="SUPFAM" id="SSF47413">
    <property type="entry name" value="lambda repressor-like DNA-binding domains"/>
    <property type="match status" value="1"/>
</dbReference>
<dbReference type="EMBL" id="CP127294">
    <property type="protein sequence ID" value="WIX75753.1"/>
    <property type="molecule type" value="Genomic_DNA"/>
</dbReference>
<dbReference type="PANTHER" id="PTHR30146:SF109">
    <property type="entry name" value="HTH-TYPE TRANSCRIPTIONAL REGULATOR GALS"/>
    <property type="match status" value="1"/>
</dbReference>
<dbReference type="Proteomes" id="UP001236014">
    <property type="component" value="Chromosome"/>
</dbReference>
<dbReference type="SUPFAM" id="SSF53822">
    <property type="entry name" value="Periplasmic binding protein-like I"/>
    <property type="match status" value="1"/>
</dbReference>
<dbReference type="InterPro" id="IPR046335">
    <property type="entry name" value="LacI/GalR-like_sensor"/>
</dbReference>
<dbReference type="CDD" id="cd01392">
    <property type="entry name" value="HTH_LacI"/>
    <property type="match status" value="1"/>
</dbReference>
<feature type="domain" description="HTH cro/C1-type" evidence="5">
    <location>
        <begin position="4"/>
        <end position="47"/>
    </location>
</feature>
<feature type="domain" description="HTH lacI-type" evidence="4">
    <location>
        <begin position="3"/>
        <end position="57"/>
    </location>
</feature>
<evidence type="ECO:0000256" key="3">
    <source>
        <dbReference type="ARBA" id="ARBA00023163"/>
    </source>
</evidence>